<comment type="similarity">
    <text evidence="1 2">Belongs to the UPF0301 (AlgH) family.</text>
</comment>
<dbReference type="PANTHER" id="PTHR30327:SF1">
    <property type="entry name" value="UPF0301 PROTEIN YQGE"/>
    <property type="match status" value="1"/>
</dbReference>
<reference evidence="3 4" key="1">
    <citation type="submission" date="2024-09" db="EMBL/GenBank/DDBJ databases">
        <authorList>
            <person name="Sun Q."/>
            <person name="Mori K."/>
        </authorList>
    </citation>
    <scope>NUCLEOTIDE SEQUENCE [LARGE SCALE GENOMIC DNA]</scope>
    <source>
        <strain evidence="3 4">CGMCC 1.15906</strain>
    </source>
</reference>
<dbReference type="EMBL" id="JBHLTC010000028">
    <property type="protein sequence ID" value="MFC0626525.1"/>
    <property type="molecule type" value="Genomic_DNA"/>
</dbReference>
<dbReference type="RefSeq" id="WP_380050207.1">
    <property type="nucleotide sequence ID" value="NZ_JBHLTC010000028.1"/>
</dbReference>
<dbReference type="Pfam" id="PF02622">
    <property type="entry name" value="DUF179"/>
    <property type="match status" value="1"/>
</dbReference>
<dbReference type="NCBIfam" id="NF001270">
    <property type="entry name" value="PRK00228.2-2"/>
    <property type="match status" value="1"/>
</dbReference>
<dbReference type="HAMAP" id="MF_00758">
    <property type="entry name" value="UPF0301"/>
    <property type="match status" value="1"/>
</dbReference>
<keyword evidence="4" id="KW-1185">Reference proteome</keyword>
<evidence type="ECO:0000256" key="2">
    <source>
        <dbReference type="HAMAP-Rule" id="MF_00758"/>
    </source>
</evidence>
<evidence type="ECO:0000313" key="3">
    <source>
        <dbReference type="EMBL" id="MFC0626525.1"/>
    </source>
</evidence>
<evidence type="ECO:0000313" key="4">
    <source>
        <dbReference type="Proteomes" id="UP001589890"/>
    </source>
</evidence>
<proteinExistence type="inferred from homology"/>
<comment type="caution">
    <text evidence="3">The sequence shown here is derived from an EMBL/GenBank/DDBJ whole genome shotgun (WGS) entry which is preliminary data.</text>
</comment>
<dbReference type="InterPro" id="IPR003774">
    <property type="entry name" value="AlgH-like"/>
</dbReference>
<dbReference type="Gene3D" id="3.40.1740.10">
    <property type="entry name" value="VC0467-like"/>
    <property type="match status" value="1"/>
</dbReference>
<dbReference type="PANTHER" id="PTHR30327">
    <property type="entry name" value="UNCHARACTERIZED PROTEIN YQGE"/>
    <property type="match status" value="1"/>
</dbReference>
<gene>
    <name evidence="3" type="ORF">ACFFGN_20770</name>
</gene>
<organism evidence="3 4">
    <name type="scientific">Kribbella deserti</name>
    <dbReference type="NCBI Taxonomy" id="1926257"/>
    <lineage>
        <taxon>Bacteria</taxon>
        <taxon>Bacillati</taxon>
        <taxon>Actinomycetota</taxon>
        <taxon>Actinomycetes</taxon>
        <taxon>Propionibacteriales</taxon>
        <taxon>Kribbellaceae</taxon>
        <taxon>Kribbella</taxon>
    </lineage>
</organism>
<protein>
    <recommendedName>
        <fullName evidence="2">UPF0301 protein ACFFGN_20770</fullName>
    </recommendedName>
</protein>
<sequence length="185" mass="19979">MTATTLTGSLLVATPMLDEPPFRRSVILLLDHDDDGALGVVVNRAADLEVDRVLADWSDTVSAPGVLFMGGPVGTDSALAVAEIAGAVDPPGWRECFGRIGLLDLDAPPALLAGAISRMRIFAGYSGWGSGQLEDEITEGAWYVVPSEPDDVFSLRPETLWRRVLRRQRDEMAFLATYPDDPSHN</sequence>
<name>A0ABV6QPG3_9ACTN</name>
<evidence type="ECO:0000256" key="1">
    <source>
        <dbReference type="ARBA" id="ARBA00009600"/>
    </source>
</evidence>
<accession>A0ABV6QPG3</accession>
<dbReference type="Proteomes" id="UP001589890">
    <property type="component" value="Unassembled WGS sequence"/>
</dbReference>
<dbReference type="SUPFAM" id="SSF143456">
    <property type="entry name" value="VC0467-like"/>
    <property type="match status" value="1"/>
</dbReference>